<dbReference type="SMART" id="SM00320">
    <property type="entry name" value="WD40"/>
    <property type="match status" value="6"/>
</dbReference>
<evidence type="ECO:0000256" key="7">
    <source>
        <dbReference type="PROSITE-ProRule" id="PRU00221"/>
    </source>
</evidence>
<dbReference type="Pfam" id="PF00400">
    <property type="entry name" value="WD40"/>
    <property type="match status" value="2"/>
</dbReference>
<feature type="repeat" description="WD" evidence="7">
    <location>
        <begin position="675"/>
        <end position="714"/>
    </location>
</feature>
<dbReference type="SUPFAM" id="SSF57850">
    <property type="entry name" value="RING/U-box"/>
    <property type="match status" value="1"/>
</dbReference>
<feature type="domain" description="RING-type" evidence="10">
    <location>
        <begin position="9"/>
        <end position="54"/>
    </location>
</feature>
<protein>
    <submittedName>
        <fullName evidence="11">Uncharacterized protein MANES_18G082000</fullName>
    </submittedName>
</protein>
<feature type="region of interest" description="Disordered" evidence="8">
    <location>
        <begin position="500"/>
        <end position="527"/>
    </location>
</feature>
<dbReference type="InterPro" id="IPR027370">
    <property type="entry name" value="Znf-RING_euk"/>
</dbReference>
<keyword evidence="5" id="KW-0862">Zinc</keyword>
<proteinExistence type="predicted"/>
<evidence type="ECO:0000313" key="11">
    <source>
        <dbReference type="EMBL" id="MBX04464.1"/>
    </source>
</evidence>
<dbReference type="InterPro" id="IPR001841">
    <property type="entry name" value="Znf_RING"/>
</dbReference>
<evidence type="ECO:0000256" key="6">
    <source>
        <dbReference type="PROSITE-ProRule" id="PRU00175"/>
    </source>
</evidence>
<evidence type="ECO:0000256" key="1">
    <source>
        <dbReference type="ARBA" id="ARBA00022574"/>
    </source>
</evidence>
<dbReference type="GO" id="GO:0004672">
    <property type="term" value="F:protein kinase activity"/>
    <property type="evidence" value="ECO:0007669"/>
    <property type="project" value="InterPro"/>
</dbReference>
<dbReference type="SMART" id="SM00220">
    <property type="entry name" value="S_TKc"/>
    <property type="match status" value="1"/>
</dbReference>
<dbReference type="Gene3D" id="2.130.10.10">
    <property type="entry name" value="YVTN repeat-like/Quinoprotein amine dehydrogenase"/>
    <property type="match status" value="2"/>
</dbReference>
<name>A0A2P2KFF3_RHIMU</name>
<dbReference type="PANTHER" id="PTHR44489:SF11">
    <property type="entry name" value="WD REPEAT DOMAIN 86"/>
    <property type="match status" value="1"/>
</dbReference>
<feature type="domain" description="Protein kinase" evidence="9">
    <location>
        <begin position="152"/>
        <end position="462"/>
    </location>
</feature>
<dbReference type="InterPro" id="IPR044715">
    <property type="entry name" value="WDR86-like"/>
</dbReference>
<dbReference type="PROSITE" id="PS50011">
    <property type="entry name" value="PROTEIN_KINASE_DOM"/>
    <property type="match status" value="1"/>
</dbReference>
<dbReference type="EMBL" id="GGEC01023980">
    <property type="protein sequence ID" value="MBX04464.1"/>
    <property type="molecule type" value="Transcribed_RNA"/>
</dbReference>
<dbReference type="Gene3D" id="1.10.510.10">
    <property type="entry name" value="Transferase(Phosphotransferase) domain 1"/>
    <property type="match status" value="1"/>
</dbReference>
<dbReference type="PROSITE" id="PS50089">
    <property type="entry name" value="ZF_RING_2"/>
    <property type="match status" value="1"/>
</dbReference>
<dbReference type="SUPFAM" id="SSF56112">
    <property type="entry name" value="Protein kinase-like (PK-like)"/>
    <property type="match status" value="1"/>
</dbReference>
<dbReference type="Gene3D" id="3.30.40.10">
    <property type="entry name" value="Zinc/RING finger domain, C3HC4 (zinc finger)"/>
    <property type="match status" value="1"/>
</dbReference>
<dbReference type="PROSITE" id="PS50294">
    <property type="entry name" value="WD_REPEATS_REGION"/>
    <property type="match status" value="1"/>
</dbReference>
<dbReference type="CDD" id="cd16587">
    <property type="entry name" value="RING-HC_TRIM32_C-VII"/>
    <property type="match status" value="1"/>
</dbReference>
<evidence type="ECO:0000259" key="9">
    <source>
        <dbReference type="PROSITE" id="PS50011"/>
    </source>
</evidence>
<dbReference type="InterPro" id="IPR001680">
    <property type="entry name" value="WD40_rpt"/>
</dbReference>
<dbReference type="SMART" id="SM00184">
    <property type="entry name" value="RING"/>
    <property type="match status" value="1"/>
</dbReference>
<dbReference type="InterPro" id="IPR036322">
    <property type="entry name" value="WD40_repeat_dom_sf"/>
</dbReference>
<reference evidence="11" key="1">
    <citation type="submission" date="2018-02" db="EMBL/GenBank/DDBJ databases">
        <title>Rhizophora mucronata_Transcriptome.</title>
        <authorList>
            <person name="Meera S.P."/>
            <person name="Sreeshan A."/>
            <person name="Augustine A."/>
        </authorList>
    </citation>
    <scope>NUCLEOTIDE SEQUENCE</scope>
    <source>
        <tissue evidence="11">Leaf</tissue>
    </source>
</reference>
<dbReference type="AlphaFoldDB" id="A0A2P2KFF3"/>
<keyword evidence="4 6" id="KW-0863">Zinc-finger</keyword>
<dbReference type="PRINTS" id="PR00320">
    <property type="entry name" value="GPROTEINBRPT"/>
</dbReference>
<evidence type="ECO:0000256" key="4">
    <source>
        <dbReference type="ARBA" id="ARBA00022771"/>
    </source>
</evidence>
<dbReference type="InterPro" id="IPR015943">
    <property type="entry name" value="WD40/YVTN_repeat-like_dom_sf"/>
</dbReference>
<feature type="region of interest" description="Disordered" evidence="8">
    <location>
        <begin position="81"/>
        <end position="105"/>
    </location>
</feature>
<accession>A0A2P2KFF3</accession>
<organism evidence="11">
    <name type="scientific">Rhizophora mucronata</name>
    <name type="common">Asiatic mangrove</name>
    <dbReference type="NCBI Taxonomy" id="61149"/>
    <lineage>
        <taxon>Eukaryota</taxon>
        <taxon>Viridiplantae</taxon>
        <taxon>Streptophyta</taxon>
        <taxon>Embryophyta</taxon>
        <taxon>Tracheophyta</taxon>
        <taxon>Spermatophyta</taxon>
        <taxon>Magnoliopsida</taxon>
        <taxon>eudicotyledons</taxon>
        <taxon>Gunneridae</taxon>
        <taxon>Pentapetalae</taxon>
        <taxon>rosids</taxon>
        <taxon>fabids</taxon>
        <taxon>Malpighiales</taxon>
        <taxon>Rhizophoraceae</taxon>
        <taxon>Rhizophora</taxon>
    </lineage>
</organism>
<evidence type="ECO:0000256" key="2">
    <source>
        <dbReference type="ARBA" id="ARBA00022723"/>
    </source>
</evidence>
<evidence type="ECO:0000256" key="8">
    <source>
        <dbReference type="SAM" id="MobiDB-lite"/>
    </source>
</evidence>
<evidence type="ECO:0000259" key="10">
    <source>
        <dbReference type="PROSITE" id="PS50089"/>
    </source>
</evidence>
<dbReference type="InterPro" id="IPR013083">
    <property type="entry name" value="Znf_RING/FYVE/PHD"/>
</dbReference>
<dbReference type="GO" id="GO:0008270">
    <property type="term" value="F:zinc ion binding"/>
    <property type="evidence" value="ECO:0007669"/>
    <property type="project" value="UniProtKB-KW"/>
</dbReference>
<keyword evidence="1 7" id="KW-0853">WD repeat</keyword>
<dbReference type="PROSITE" id="PS50082">
    <property type="entry name" value="WD_REPEATS_2"/>
    <property type="match status" value="2"/>
</dbReference>
<dbReference type="InterPro" id="IPR000719">
    <property type="entry name" value="Prot_kinase_dom"/>
</dbReference>
<feature type="repeat" description="WD" evidence="7">
    <location>
        <begin position="544"/>
        <end position="583"/>
    </location>
</feature>
<dbReference type="Pfam" id="PF13445">
    <property type="entry name" value="zf-RING_UBOX"/>
    <property type="match status" value="1"/>
</dbReference>
<dbReference type="InterPro" id="IPR011009">
    <property type="entry name" value="Kinase-like_dom_sf"/>
</dbReference>
<dbReference type="SUPFAM" id="SSF50978">
    <property type="entry name" value="WD40 repeat-like"/>
    <property type="match status" value="1"/>
</dbReference>
<evidence type="ECO:0000256" key="3">
    <source>
        <dbReference type="ARBA" id="ARBA00022737"/>
    </source>
</evidence>
<dbReference type="PANTHER" id="PTHR44489">
    <property type="match status" value="1"/>
</dbReference>
<sequence>MASPELPECPVCLQSYDGEFTIPRVLSCGHTACETCLKNLPQKYPLTIRCPACTQLVKYLSAQGPSSLPKNIDLLRLIPTTAGDGSAPQPRNHEKPNDESPSNPQVHQAEFLPRLWSDEFYSAWNNWVLPENAVLVEKKGTGDGFLKDDSGKVRLLKIGSGLLDGDVSGSVFKLSYILRVLNLLSGMKENEREEVGLILKICSRHRRICKAYGLWGDMVDGSLYLVFERLNGNLLEKLPDFEDGLNKDDLSDFAMMGMEICEAVLALHLKGLSLGCFNLACFELDCFGHLSVALCETLVTGRMVHKDVMEVASCGRTIGDKEMGMLMGKMLKSKVFVSPEVLLEIFKMDGVEIEFGNFNDSVRHQSDIWSLGCLLLTLLIGKQFTDKLVDYVERDASEGSKDNDTASSSFHLGLMEKVGFFFAGKFGEELESLLQILCSCLNFDPQIRPPVIDLWKCIRKLIIKNKSVSMPTLDETIHEENKGTNLVLGELCEVPRNALEEPKKDESQVPESSDERNPNQVKETKADKEFVDGLTKGNFKVKDMQGHLNCVTALTVGGGFLFSSSFDKSIRVWSLQDFSHVHTFKGHEHKVMAVIYVDEEEPLCISGDSGGGIFLWSISIPLRQEPVKKWYEQKDWRYSGIHALTTARNGYLYSGSGDRSIKAWSLQDGTLFCTMDGHKSVVSSLAICDGVLYSGSWDGSIRLWSLSDHSLLTVLGEDMPRTVTSVLSLIAHQNILIASHENGCIKIWRNDILIKSVQSHNGAIFAIGMEGKWLFTGGWDKNVNVQEILEDDFRVDIRPIGSTPGSSVVTDLLYWQGKLFVGHNDRTIKVHFLVSLNACVCGYHFF</sequence>
<dbReference type="GO" id="GO:0005524">
    <property type="term" value="F:ATP binding"/>
    <property type="evidence" value="ECO:0007669"/>
    <property type="project" value="InterPro"/>
</dbReference>
<keyword evidence="2" id="KW-0479">Metal-binding</keyword>
<keyword evidence="3" id="KW-0677">Repeat</keyword>
<dbReference type="InterPro" id="IPR020472">
    <property type="entry name" value="WD40_PAC1"/>
</dbReference>
<evidence type="ECO:0000256" key="5">
    <source>
        <dbReference type="ARBA" id="ARBA00022833"/>
    </source>
</evidence>